<evidence type="ECO:0000313" key="4">
    <source>
        <dbReference type="WBParaSite" id="EN70_5657"/>
    </source>
</evidence>
<evidence type="ECO:0000313" key="3">
    <source>
        <dbReference type="Proteomes" id="UP000095285"/>
    </source>
</evidence>
<dbReference type="Proteomes" id="UP000095285">
    <property type="component" value="Unassembled WGS sequence"/>
</dbReference>
<feature type="region of interest" description="Disordered" evidence="1">
    <location>
        <begin position="63"/>
        <end position="95"/>
    </location>
</feature>
<evidence type="ECO:0000256" key="1">
    <source>
        <dbReference type="SAM" id="MobiDB-lite"/>
    </source>
</evidence>
<gene>
    <name evidence="2 4" type="ORF">LOAG_01853</name>
</gene>
<reference evidence="2 3" key="1">
    <citation type="submission" date="2012-04" db="EMBL/GenBank/DDBJ databases">
        <title>The Genome Sequence of Loa loa.</title>
        <authorList>
            <consortium name="The Broad Institute Genome Sequencing Platform"/>
            <consortium name="Broad Institute Genome Sequencing Center for Infectious Disease"/>
            <person name="Nutman T.B."/>
            <person name="Fink D.L."/>
            <person name="Russ C."/>
            <person name="Young S."/>
            <person name="Zeng Q."/>
            <person name="Gargeya S."/>
            <person name="Alvarado L."/>
            <person name="Berlin A."/>
            <person name="Chapman S.B."/>
            <person name="Chen Z."/>
            <person name="Freedman E."/>
            <person name="Gellesch M."/>
            <person name="Goldberg J."/>
            <person name="Griggs A."/>
            <person name="Gujja S."/>
            <person name="Heilman E.R."/>
            <person name="Heiman D."/>
            <person name="Howarth C."/>
            <person name="Mehta T."/>
            <person name="Neiman D."/>
            <person name="Pearson M."/>
            <person name="Roberts A."/>
            <person name="Saif S."/>
            <person name="Shea T."/>
            <person name="Shenoy N."/>
            <person name="Sisk P."/>
            <person name="Stolte C."/>
            <person name="Sykes S."/>
            <person name="White J."/>
            <person name="Yandava C."/>
            <person name="Haas B."/>
            <person name="Henn M.R."/>
            <person name="Nusbaum C."/>
            <person name="Birren B."/>
        </authorList>
    </citation>
    <scope>NUCLEOTIDE SEQUENCE [LARGE SCALE GENOMIC DNA]</scope>
</reference>
<accession>A0A1I7VS25</accession>
<reference evidence="4" key="2">
    <citation type="submission" date="2016-11" db="UniProtKB">
        <authorList>
            <consortium name="WormBaseParasite"/>
        </authorList>
    </citation>
    <scope>IDENTIFICATION</scope>
</reference>
<dbReference type="KEGG" id="loa:LOAG_01853"/>
<feature type="region of interest" description="Disordered" evidence="1">
    <location>
        <begin position="1"/>
        <end position="39"/>
    </location>
</feature>
<dbReference type="InParanoid" id="A0A1I7VS25"/>
<sequence length="133" mass="15091">MKKAKKERRTTTTSTEQVVQKPQKEAPVKSTSMQTSISTIPTKCQQLQIPDVKQSEIEINSVSQKKVTGKEGITEDEMNERNVKDQTKTSQGMNEDEIASEYLPTPMDYFLNGQLVSRPSRYDEAKYNLGDRS</sequence>
<dbReference type="WBParaSite" id="EN70_5657">
    <property type="protein sequence ID" value="EN70_5657"/>
    <property type="gene ID" value="EN70_5657"/>
</dbReference>
<dbReference type="RefSeq" id="XP_003137439.1">
    <property type="nucleotide sequence ID" value="XM_003137391.1"/>
</dbReference>
<organism evidence="3 4">
    <name type="scientific">Loa loa</name>
    <name type="common">Eye worm</name>
    <name type="synonym">Filaria loa</name>
    <dbReference type="NCBI Taxonomy" id="7209"/>
    <lineage>
        <taxon>Eukaryota</taxon>
        <taxon>Metazoa</taxon>
        <taxon>Ecdysozoa</taxon>
        <taxon>Nematoda</taxon>
        <taxon>Chromadorea</taxon>
        <taxon>Rhabditida</taxon>
        <taxon>Spirurina</taxon>
        <taxon>Spiruromorpha</taxon>
        <taxon>Filarioidea</taxon>
        <taxon>Onchocercidae</taxon>
        <taxon>Loa</taxon>
    </lineage>
</organism>
<protein>
    <submittedName>
        <fullName evidence="2 4">Uncharacterized protein</fullName>
    </submittedName>
</protein>
<dbReference type="GeneID" id="9939229"/>
<dbReference type="CTD" id="9939229"/>
<proteinExistence type="predicted"/>
<name>A0A1I7VS25_LOALO</name>
<dbReference type="AlphaFoldDB" id="A0A1I7VS25"/>
<dbReference type="EMBL" id="JH712149">
    <property type="protein sequence ID" value="EFO26629.1"/>
    <property type="molecule type" value="Genomic_DNA"/>
</dbReference>
<feature type="compositionally biased region" description="Basic and acidic residues" evidence="1">
    <location>
        <begin position="68"/>
        <end position="87"/>
    </location>
</feature>
<feature type="compositionally biased region" description="Polar residues" evidence="1">
    <location>
        <begin position="29"/>
        <end position="39"/>
    </location>
</feature>
<keyword evidence="3" id="KW-1185">Reference proteome</keyword>
<accession>A0A1S0U885</accession>
<feature type="compositionally biased region" description="Low complexity" evidence="1">
    <location>
        <begin position="11"/>
        <end position="21"/>
    </location>
</feature>
<evidence type="ECO:0000313" key="2">
    <source>
        <dbReference type="EMBL" id="EFO26629.1"/>
    </source>
</evidence>